<feature type="region of interest" description="Disordered" evidence="1">
    <location>
        <begin position="119"/>
        <end position="184"/>
    </location>
</feature>
<feature type="compositionally biased region" description="Basic residues" evidence="1">
    <location>
        <begin position="217"/>
        <end position="228"/>
    </location>
</feature>
<organism evidence="4 5">
    <name type="scientific">Diplocarpon rosae</name>
    <dbReference type="NCBI Taxonomy" id="946125"/>
    <lineage>
        <taxon>Eukaryota</taxon>
        <taxon>Fungi</taxon>
        <taxon>Dikarya</taxon>
        <taxon>Ascomycota</taxon>
        <taxon>Pezizomycotina</taxon>
        <taxon>Leotiomycetes</taxon>
        <taxon>Helotiales</taxon>
        <taxon>Drepanopezizaceae</taxon>
        <taxon>Diplocarpon</taxon>
    </lineage>
</organism>
<feature type="signal peptide" evidence="3">
    <location>
        <begin position="1"/>
        <end position="19"/>
    </location>
</feature>
<dbReference type="AlphaFoldDB" id="A0AAD9WCY9"/>
<keyword evidence="2" id="KW-1133">Transmembrane helix</keyword>
<evidence type="ECO:0000313" key="5">
    <source>
        <dbReference type="Proteomes" id="UP001285354"/>
    </source>
</evidence>
<keyword evidence="2" id="KW-0472">Membrane</keyword>
<feature type="compositionally biased region" description="Low complexity" evidence="1">
    <location>
        <begin position="148"/>
        <end position="176"/>
    </location>
</feature>
<gene>
    <name evidence="4" type="ORF">QTJ16_004162</name>
</gene>
<reference evidence="4" key="1">
    <citation type="submission" date="2023-06" db="EMBL/GenBank/DDBJ databases">
        <title>Draft genome of Marssonina rosae.</title>
        <authorList>
            <person name="Cheng Q."/>
        </authorList>
    </citation>
    <scope>NUCLEOTIDE SEQUENCE</scope>
    <source>
        <strain evidence="4">R4</strain>
    </source>
</reference>
<sequence length="367" mass="38149">MLPASLLRLILTWTVPAMGAVISTNTMSDFQRLRVGYPFDVTWEGAIGDVTISLLLSSGTTVVTIGSALPGSSFSWTPPALSTTDTYVLQFVDSTQAPSRSISFDVTAGGVAGAQAVSASPAQVSSEATTSSLTPASESQTSSTRSGAPPTMTTSVSSSTAVTPTPSLPATTSVTPTPIPASPKRVRLSTEAKIGMSVGAVVGAFLVIVLVALASRNRRRGAARKAKRRVDDEGRPADGIAQPAPDESGPRWEKGVYDPSSTGSRNNLLKQNDGGSSDVEATRTGGRRGSRPEPLTVTEGINPRTDVISALSDGTISQPSTGGRASQLSIHTDGRTSRIGRFEFEESPEPRGFSGGIRVVEMEDLKI</sequence>
<feature type="compositionally biased region" description="Polar residues" evidence="1">
    <location>
        <begin position="127"/>
        <end position="146"/>
    </location>
</feature>
<keyword evidence="5" id="KW-1185">Reference proteome</keyword>
<feature type="region of interest" description="Disordered" evidence="1">
    <location>
        <begin position="313"/>
        <end position="336"/>
    </location>
</feature>
<proteinExistence type="predicted"/>
<feature type="chain" id="PRO_5042122026" evidence="3">
    <location>
        <begin position="20"/>
        <end position="367"/>
    </location>
</feature>
<feature type="compositionally biased region" description="Polar residues" evidence="1">
    <location>
        <begin position="313"/>
        <end position="330"/>
    </location>
</feature>
<dbReference type="Proteomes" id="UP001285354">
    <property type="component" value="Unassembled WGS sequence"/>
</dbReference>
<evidence type="ECO:0000256" key="2">
    <source>
        <dbReference type="SAM" id="Phobius"/>
    </source>
</evidence>
<accession>A0AAD9WCY9</accession>
<feature type="region of interest" description="Disordered" evidence="1">
    <location>
        <begin position="217"/>
        <end position="300"/>
    </location>
</feature>
<evidence type="ECO:0000256" key="1">
    <source>
        <dbReference type="SAM" id="MobiDB-lite"/>
    </source>
</evidence>
<protein>
    <submittedName>
        <fullName evidence="4">Uncharacterized protein</fullName>
    </submittedName>
</protein>
<dbReference type="EMBL" id="JAUBYV010000005">
    <property type="protein sequence ID" value="KAK2626987.1"/>
    <property type="molecule type" value="Genomic_DNA"/>
</dbReference>
<feature type="compositionally biased region" description="Polar residues" evidence="1">
    <location>
        <begin position="259"/>
        <end position="275"/>
    </location>
</feature>
<evidence type="ECO:0000256" key="3">
    <source>
        <dbReference type="SAM" id="SignalP"/>
    </source>
</evidence>
<keyword evidence="2" id="KW-0812">Transmembrane</keyword>
<comment type="caution">
    <text evidence="4">The sequence shown here is derived from an EMBL/GenBank/DDBJ whole genome shotgun (WGS) entry which is preliminary data.</text>
</comment>
<feature type="transmembrane region" description="Helical" evidence="2">
    <location>
        <begin position="194"/>
        <end position="215"/>
    </location>
</feature>
<name>A0AAD9WCY9_9HELO</name>
<evidence type="ECO:0000313" key="4">
    <source>
        <dbReference type="EMBL" id="KAK2626987.1"/>
    </source>
</evidence>
<keyword evidence="3" id="KW-0732">Signal</keyword>